<proteinExistence type="predicted"/>
<dbReference type="EMBL" id="JWZT01001661">
    <property type="protein sequence ID" value="KII71701.1"/>
    <property type="molecule type" value="Genomic_DNA"/>
</dbReference>
<keyword evidence="1" id="KW-0175">Coiled coil</keyword>
<feature type="coiled-coil region" evidence="1">
    <location>
        <begin position="109"/>
        <end position="150"/>
    </location>
</feature>
<organism evidence="2 3">
    <name type="scientific">Thelohanellus kitauei</name>
    <name type="common">Myxosporean</name>
    <dbReference type="NCBI Taxonomy" id="669202"/>
    <lineage>
        <taxon>Eukaryota</taxon>
        <taxon>Metazoa</taxon>
        <taxon>Cnidaria</taxon>
        <taxon>Myxozoa</taxon>
        <taxon>Myxosporea</taxon>
        <taxon>Bivalvulida</taxon>
        <taxon>Platysporina</taxon>
        <taxon>Myxobolidae</taxon>
        <taxon>Thelohanellus</taxon>
    </lineage>
</organism>
<evidence type="ECO:0000313" key="3">
    <source>
        <dbReference type="Proteomes" id="UP000031668"/>
    </source>
</evidence>
<evidence type="ECO:0000313" key="2">
    <source>
        <dbReference type="EMBL" id="KII71701.1"/>
    </source>
</evidence>
<dbReference type="AlphaFoldDB" id="A0A0C2MWJ9"/>
<gene>
    <name evidence="2" type="ORF">RF11_01598</name>
</gene>
<keyword evidence="3" id="KW-1185">Reference proteome</keyword>
<evidence type="ECO:0000256" key="1">
    <source>
        <dbReference type="SAM" id="Coils"/>
    </source>
</evidence>
<protein>
    <submittedName>
        <fullName evidence="2">Uncharacterized protein</fullName>
    </submittedName>
</protein>
<dbReference type="Proteomes" id="UP000031668">
    <property type="component" value="Unassembled WGS sequence"/>
</dbReference>
<reference evidence="2 3" key="1">
    <citation type="journal article" date="2014" name="Genome Biol. Evol.">
        <title>The genome of the myxosporean Thelohanellus kitauei shows adaptations to nutrient acquisition within its fish host.</title>
        <authorList>
            <person name="Yang Y."/>
            <person name="Xiong J."/>
            <person name="Zhou Z."/>
            <person name="Huo F."/>
            <person name="Miao W."/>
            <person name="Ran C."/>
            <person name="Liu Y."/>
            <person name="Zhang J."/>
            <person name="Feng J."/>
            <person name="Wang M."/>
            <person name="Wang M."/>
            <person name="Wang L."/>
            <person name="Yao B."/>
        </authorList>
    </citation>
    <scope>NUCLEOTIDE SEQUENCE [LARGE SCALE GENOMIC DNA]</scope>
    <source>
        <strain evidence="2">Wuqing</strain>
    </source>
</reference>
<sequence>MILKAANHFQSRQITCKFANVETSTREPTIDEYIAKTSLEEELENIQKNITYNMEINQKNIQRSNKLETDIKKCEDSIYRFSGRVGATHLYGTGLSVVENIVKSNTKKLHKLRKQLSDLHDTMRDVINKIEQLQQRQNDKKRELMSHEAL</sequence>
<name>A0A0C2MWJ9_THEKT</name>
<comment type="caution">
    <text evidence="2">The sequence shown here is derived from an EMBL/GenBank/DDBJ whole genome shotgun (WGS) entry which is preliminary data.</text>
</comment>
<accession>A0A0C2MWJ9</accession>